<feature type="compositionally biased region" description="Low complexity" evidence="1">
    <location>
        <begin position="55"/>
        <end position="67"/>
    </location>
</feature>
<dbReference type="AlphaFoldDB" id="A0A3G8ZLC9"/>
<organism evidence="2 3">
    <name type="scientific">Nakamurella antarctica</name>
    <dbReference type="NCBI Taxonomy" id="1902245"/>
    <lineage>
        <taxon>Bacteria</taxon>
        <taxon>Bacillati</taxon>
        <taxon>Actinomycetota</taxon>
        <taxon>Actinomycetes</taxon>
        <taxon>Nakamurellales</taxon>
        <taxon>Nakamurellaceae</taxon>
        <taxon>Nakamurella</taxon>
    </lineage>
</organism>
<dbReference type="Proteomes" id="UP000268084">
    <property type="component" value="Chromosome"/>
</dbReference>
<dbReference type="Pfam" id="PF19690">
    <property type="entry name" value="DUF6191"/>
    <property type="match status" value="1"/>
</dbReference>
<evidence type="ECO:0000256" key="1">
    <source>
        <dbReference type="SAM" id="MobiDB-lite"/>
    </source>
</evidence>
<dbReference type="KEGG" id="nak:EH165_08255"/>
<sequence length="67" mass="7333">MGPLGEIFNPGMRHEIEERRSKALRREEEGHGRDSDLRIDLESGFVVIESPSPPAEDSAAAEGADQS</sequence>
<reference evidence="2 3" key="2">
    <citation type="submission" date="2018-12" db="EMBL/GenBank/DDBJ databases">
        <title>Nakamurella antarcticus sp. nov., isolated from Antarctica South Shetland Islands soil.</title>
        <authorList>
            <person name="Peng F."/>
        </authorList>
    </citation>
    <scope>NUCLEOTIDE SEQUENCE [LARGE SCALE GENOMIC DNA]</scope>
    <source>
        <strain evidence="2 3">S14-144</strain>
    </source>
</reference>
<name>A0A3G8ZLC9_9ACTN</name>
<dbReference type="OrthoDB" id="4870973at2"/>
<dbReference type="RefSeq" id="WP_124799041.1">
    <property type="nucleotide sequence ID" value="NZ_CP034170.1"/>
</dbReference>
<protein>
    <submittedName>
        <fullName evidence="2">Uncharacterized protein</fullName>
    </submittedName>
</protein>
<dbReference type="InterPro" id="IPR045684">
    <property type="entry name" value="DUF6191"/>
</dbReference>
<feature type="region of interest" description="Disordered" evidence="1">
    <location>
        <begin position="48"/>
        <end position="67"/>
    </location>
</feature>
<evidence type="ECO:0000313" key="2">
    <source>
        <dbReference type="EMBL" id="AZI58132.1"/>
    </source>
</evidence>
<proteinExistence type="predicted"/>
<reference evidence="2 3" key="1">
    <citation type="submission" date="2018-11" db="EMBL/GenBank/DDBJ databases">
        <authorList>
            <person name="Da X."/>
        </authorList>
    </citation>
    <scope>NUCLEOTIDE SEQUENCE [LARGE SCALE GENOMIC DNA]</scope>
    <source>
        <strain evidence="2 3">S14-144</strain>
    </source>
</reference>
<accession>A0A3G8ZLC9</accession>
<evidence type="ECO:0000313" key="3">
    <source>
        <dbReference type="Proteomes" id="UP000268084"/>
    </source>
</evidence>
<keyword evidence="3" id="KW-1185">Reference proteome</keyword>
<gene>
    <name evidence="2" type="ORF">EH165_08255</name>
</gene>
<dbReference type="EMBL" id="CP034170">
    <property type="protein sequence ID" value="AZI58132.1"/>
    <property type="molecule type" value="Genomic_DNA"/>
</dbReference>